<dbReference type="NCBIfam" id="TIGR01224">
    <property type="entry name" value="hutI"/>
    <property type="match status" value="1"/>
</dbReference>
<dbReference type="InterPro" id="IPR006680">
    <property type="entry name" value="Amidohydro-rel"/>
</dbReference>
<evidence type="ECO:0000256" key="4">
    <source>
        <dbReference type="ARBA" id="ARBA00022801"/>
    </source>
</evidence>
<keyword evidence="6" id="KW-0862">Zinc</keyword>
<dbReference type="InterPro" id="IPR032466">
    <property type="entry name" value="Metal_Hydrolase"/>
</dbReference>
<name>A0A5C0SAV2_CRATE</name>
<sequence>MDGNKVRADLVISNCKQILTCKEEAKDLIGKIDYGWIAIAGEKIVAVGTKEEVESVVEYDEDCVIDGSEKIVLPGFIDCHTHLVFGGSRVKEYAARMTTNDLEVLKKRGIKTGIMATVDMTRDMTEQALFDAAQERLKYMLCAGTTTVESKSGYGLTTSSEIKMLKINQKLNDSFPIDIVSTFLGAHGWPEDIPKDKYIHMLIWEMIPWVAELGLAQFCDVWCDDGHYTIEESRKILQAAREAGLEPKIHTDAYSYIGGSDLAAEMKMISADHLNYTPRSVMAKLAESKIPGVLLPAIDFAVRHPKPFNPRPMIEEGMTLALATNCCPGCFNISLQFVMMLACRQHGMSPEEALRAATIGGAMALNLQEDRGSLEVGKLADIQIWHASTYEDVIYRLGVNLVEKVIKRGKIVVENNIDQSFVQLEKEGV</sequence>
<dbReference type="Gene3D" id="2.30.40.10">
    <property type="entry name" value="Urease, subunit C, domain 1"/>
    <property type="match status" value="1"/>
</dbReference>
<dbReference type="Proteomes" id="UP000324646">
    <property type="component" value="Chromosome"/>
</dbReference>
<evidence type="ECO:0000256" key="8">
    <source>
        <dbReference type="NCBIfam" id="TIGR01224"/>
    </source>
</evidence>
<dbReference type="SUPFAM" id="SSF51556">
    <property type="entry name" value="Metallo-dependent hydrolases"/>
    <property type="match status" value="1"/>
</dbReference>
<evidence type="ECO:0000256" key="1">
    <source>
        <dbReference type="ARBA" id="ARBA00005023"/>
    </source>
</evidence>
<dbReference type="GO" id="GO:0046872">
    <property type="term" value="F:metal ion binding"/>
    <property type="evidence" value="ECO:0007669"/>
    <property type="project" value="UniProtKB-KW"/>
</dbReference>
<keyword evidence="7" id="KW-0408">Iron</keyword>
<dbReference type="Gene3D" id="3.20.20.140">
    <property type="entry name" value="Metal-dependent hydrolases"/>
    <property type="match status" value="1"/>
</dbReference>
<gene>
    <name evidence="10" type="ORF">FQB35_01060</name>
</gene>
<evidence type="ECO:0000256" key="7">
    <source>
        <dbReference type="ARBA" id="ARBA00023004"/>
    </source>
</evidence>
<dbReference type="InterPro" id="IPR005920">
    <property type="entry name" value="HutI"/>
</dbReference>
<dbReference type="SUPFAM" id="SSF51338">
    <property type="entry name" value="Composite domain of metallo-dependent hydrolases"/>
    <property type="match status" value="1"/>
</dbReference>
<feature type="domain" description="Amidohydrolase-related" evidence="9">
    <location>
        <begin position="71"/>
        <end position="148"/>
    </location>
</feature>
<dbReference type="CDD" id="cd01296">
    <property type="entry name" value="Imidazolone-5PH"/>
    <property type="match status" value="1"/>
</dbReference>
<dbReference type="KEGG" id="crs:FQB35_01060"/>
<evidence type="ECO:0000259" key="9">
    <source>
        <dbReference type="Pfam" id="PF01979"/>
    </source>
</evidence>
<evidence type="ECO:0000256" key="3">
    <source>
        <dbReference type="ARBA" id="ARBA00022723"/>
    </source>
</evidence>
<dbReference type="EC" id="3.5.2.7" evidence="2 8"/>
<organism evidence="10 11">
    <name type="scientific">Crassaminicella thermophila</name>
    <dbReference type="NCBI Taxonomy" id="2599308"/>
    <lineage>
        <taxon>Bacteria</taxon>
        <taxon>Bacillati</taxon>
        <taxon>Bacillota</taxon>
        <taxon>Clostridia</taxon>
        <taxon>Eubacteriales</taxon>
        <taxon>Clostridiaceae</taxon>
        <taxon>Crassaminicella</taxon>
    </lineage>
</organism>
<dbReference type="AlphaFoldDB" id="A0A5C0SAV2"/>
<evidence type="ECO:0000313" key="10">
    <source>
        <dbReference type="EMBL" id="QEK11067.1"/>
    </source>
</evidence>
<dbReference type="RefSeq" id="WP_148808142.1">
    <property type="nucleotide sequence ID" value="NZ_CP042243.1"/>
</dbReference>
<dbReference type="GO" id="GO:0050480">
    <property type="term" value="F:imidazolonepropionase activity"/>
    <property type="evidence" value="ECO:0007669"/>
    <property type="project" value="UniProtKB-UniRule"/>
</dbReference>
<dbReference type="Pfam" id="PF01979">
    <property type="entry name" value="Amidohydro_1"/>
    <property type="match status" value="2"/>
</dbReference>
<reference evidence="10 11" key="1">
    <citation type="submission" date="2019-07" db="EMBL/GenBank/DDBJ databases">
        <title>Complete genome of Crassaminicella thermophila SY095.</title>
        <authorList>
            <person name="Li X."/>
        </authorList>
    </citation>
    <scope>NUCLEOTIDE SEQUENCE [LARGE SCALE GENOMIC DNA]</scope>
    <source>
        <strain evidence="10 11">SY095</strain>
    </source>
</reference>
<feature type="domain" description="Amidohydrolase-related" evidence="9">
    <location>
        <begin position="227"/>
        <end position="412"/>
    </location>
</feature>
<evidence type="ECO:0000256" key="6">
    <source>
        <dbReference type="ARBA" id="ARBA00022833"/>
    </source>
</evidence>
<keyword evidence="11" id="KW-1185">Reference proteome</keyword>
<keyword evidence="3" id="KW-0479">Metal-binding</keyword>
<keyword evidence="4 10" id="KW-0378">Hydrolase</keyword>
<accession>A0A5C0SAV2</accession>
<dbReference type="OrthoDB" id="9775607at2"/>
<dbReference type="PANTHER" id="PTHR42752">
    <property type="entry name" value="IMIDAZOLONEPROPIONASE"/>
    <property type="match status" value="1"/>
</dbReference>
<evidence type="ECO:0000256" key="5">
    <source>
        <dbReference type="ARBA" id="ARBA00022808"/>
    </source>
</evidence>
<evidence type="ECO:0000313" key="11">
    <source>
        <dbReference type="Proteomes" id="UP000324646"/>
    </source>
</evidence>
<keyword evidence="5" id="KW-0369">Histidine metabolism</keyword>
<comment type="pathway">
    <text evidence="1">Amino-acid degradation.</text>
</comment>
<dbReference type="GO" id="GO:0019556">
    <property type="term" value="P:L-histidine catabolic process to glutamate and formamide"/>
    <property type="evidence" value="ECO:0007669"/>
    <property type="project" value="UniProtKB-UniRule"/>
</dbReference>
<evidence type="ECO:0000256" key="2">
    <source>
        <dbReference type="ARBA" id="ARBA00012864"/>
    </source>
</evidence>
<protein>
    <recommendedName>
        <fullName evidence="2 8">Imidazolonepropionase</fullName>
        <ecNumber evidence="2 8">3.5.2.7</ecNumber>
    </recommendedName>
</protein>
<dbReference type="PANTHER" id="PTHR42752:SF1">
    <property type="entry name" value="IMIDAZOLONEPROPIONASE-RELATED"/>
    <property type="match status" value="1"/>
</dbReference>
<dbReference type="EMBL" id="CP042243">
    <property type="protein sequence ID" value="QEK11067.1"/>
    <property type="molecule type" value="Genomic_DNA"/>
</dbReference>
<dbReference type="GO" id="GO:0005737">
    <property type="term" value="C:cytoplasm"/>
    <property type="evidence" value="ECO:0007669"/>
    <property type="project" value="UniProtKB-UniRule"/>
</dbReference>
<proteinExistence type="predicted"/>
<dbReference type="InterPro" id="IPR011059">
    <property type="entry name" value="Metal-dep_hydrolase_composite"/>
</dbReference>